<accession>A0A377J495</accession>
<name>A0A377J495_9HELI</name>
<sequence length="98" mass="11544">MQNTAAKSSPAQVGLSEARFYPPVLVKKENTFTRVWSKVRILYKRSDRFFHLLVGMPSYDKYVEHMRTKHPDREIKSQKEFFKEALEARYNGGVNRCC</sequence>
<dbReference type="AlphaFoldDB" id="A0A377J495"/>
<dbReference type="PANTHER" id="PTHR38453:SF1">
    <property type="entry name" value="CYTOPLASMIC PROTEIN"/>
    <property type="match status" value="1"/>
</dbReference>
<evidence type="ECO:0000313" key="4">
    <source>
        <dbReference type="Proteomes" id="UP000323707"/>
    </source>
</evidence>
<dbReference type="EMBL" id="VXKE01000010">
    <property type="protein sequence ID" value="KAA8710112.1"/>
    <property type="molecule type" value="Genomic_DNA"/>
</dbReference>
<dbReference type="Pfam" id="PF04328">
    <property type="entry name" value="Sel_put"/>
    <property type="match status" value="1"/>
</dbReference>
<reference evidence="1 4" key="2">
    <citation type="submission" date="2019-09" db="EMBL/GenBank/DDBJ databases">
        <title>Draft genome sequence of various Type strains from the CCUG.</title>
        <authorList>
            <person name="Pineiro-Iglesias B."/>
            <person name="Tunovic T."/>
            <person name="Unosson C."/>
            <person name="Inganas E."/>
            <person name="Ohlen M."/>
            <person name="Cardew S."/>
            <person name="Jensie-Markopoulos S."/>
            <person name="Salva-Serra F."/>
            <person name="Jaen-Luchoro D."/>
            <person name="Karlsson R."/>
            <person name="Svensson-Stadler L."/>
            <person name="Chun J."/>
            <person name="Moore E."/>
        </authorList>
    </citation>
    <scope>NUCLEOTIDE SEQUENCE [LARGE SCALE GENOMIC DNA]</scope>
    <source>
        <strain evidence="1 4">CCUG 32756T</strain>
    </source>
</reference>
<evidence type="ECO:0000313" key="2">
    <source>
        <dbReference type="EMBL" id="STO96656.1"/>
    </source>
</evidence>
<reference evidence="2 3" key="1">
    <citation type="submission" date="2018-06" db="EMBL/GenBank/DDBJ databases">
        <authorList>
            <consortium name="Pathogen Informatics"/>
            <person name="Doyle S."/>
        </authorList>
    </citation>
    <scope>NUCLEOTIDE SEQUENCE [LARGE SCALE GENOMIC DNA]</scope>
    <source>
        <strain evidence="2 3">NCTC12410</strain>
    </source>
</reference>
<proteinExistence type="predicted"/>
<organism evidence="2 3">
    <name type="scientific">Helicobacter canis</name>
    <dbReference type="NCBI Taxonomy" id="29419"/>
    <lineage>
        <taxon>Bacteria</taxon>
        <taxon>Pseudomonadati</taxon>
        <taxon>Campylobacterota</taxon>
        <taxon>Epsilonproteobacteria</taxon>
        <taxon>Campylobacterales</taxon>
        <taxon>Helicobacteraceae</taxon>
        <taxon>Helicobacter</taxon>
    </lineage>
</organism>
<evidence type="ECO:0000313" key="1">
    <source>
        <dbReference type="EMBL" id="KAA8710112.1"/>
    </source>
</evidence>
<evidence type="ECO:0000313" key="3">
    <source>
        <dbReference type="Proteomes" id="UP000254841"/>
    </source>
</evidence>
<gene>
    <name evidence="1" type="ORF">F4V45_03865</name>
    <name evidence="2" type="ORF">NCTC12410_00470</name>
</gene>
<dbReference type="Proteomes" id="UP000254841">
    <property type="component" value="Unassembled WGS sequence"/>
</dbReference>
<dbReference type="PANTHER" id="PTHR38453">
    <property type="entry name" value="CYTOPLASMIC PROTEIN-RELATED"/>
    <property type="match status" value="1"/>
</dbReference>
<dbReference type="Proteomes" id="UP000323707">
    <property type="component" value="Unassembled WGS sequence"/>
</dbReference>
<dbReference type="InterPro" id="IPR007423">
    <property type="entry name" value="Sel_put"/>
</dbReference>
<dbReference type="NCBIfam" id="NF033934">
    <property type="entry name" value="KCU-star"/>
    <property type="match status" value="1"/>
</dbReference>
<dbReference type="EMBL" id="UGHV01000001">
    <property type="protein sequence ID" value="STO96656.1"/>
    <property type="molecule type" value="Genomic_DNA"/>
</dbReference>
<dbReference type="OrthoDB" id="9814284at2"/>
<protein>
    <submittedName>
        <fullName evidence="1">YbdD/YjiX family protein</fullName>
    </submittedName>
</protein>